<reference evidence="1" key="1">
    <citation type="submission" date="2016-11" db="EMBL/GenBank/DDBJ databases">
        <title>The genome sequence of Colletotrichum cuscutae.</title>
        <authorList>
            <person name="Baroncelli R."/>
        </authorList>
    </citation>
    <scope>NUCLEOTIDE SEQUENCE</scope>
    <source>
        <strain evidence="1">IMI 304802</strain>
    </source>
</reference>
<evidence type="ECO:0000313" key="1">
    <source>
        <dbReference type="EMBL" id="KAK1467881.1"/>
    </source>
</evidence>
<sequence length="86" mass="9290">NPHKRAAFLAPETFRCFRPAVCGHPRRLTLGSLPKGTPSLLPFSPDRVYVCSQASLAKETVATASALPLAQRDTAGDLRACVNWVN</sequence>
<comment type="caution">
    <text evidence="1">The sequence shown here is derived from an EMBL/GenBank/DDBJ whole genome shotgun (WGS) entry which is preliminary data.</text>
</comment>
<proteinExistence type="predicted"/>
<dbReference type="AlphaFoldDB" id="A0AAI9V564"/>
<name>A0AAI9V564_9PEZI</name>
<protein>
    <submittedName>
        <fullName evidence="1">Uncharacterized protein</fullName>
    </submittedName>
</protein>
<feature type="non-terminal residue" evidence="1">
    <location>
        <position position="1"/>
    </location>
</feature>
<gene>
    <name evidence="1" type="ORF">CCUS01_06838</name>
</gene>
<organism evidence="1 2">
    <name type="scientific">Colletotrichum cuscutae</name>
    <dbReference type="NCBI Taxonomy" id="1209917"/>
    <lineage>
        <taxon>Eukaryota</taxon>
        <taxon>Fungi</taxon>
        <taxon>Dikarya</taxon>
        <taxon>Ascomycota</taxon>
        <taxon>Pezizomycotina</taxon>
        <taxon>Sordariomycetes</taxon>
        <taxon>Hypocreomycetidae</taxon>
        <taxon>Glomerellales</taxon>
        <taxon>Glomerellaceae</taxon>
        <taxon>Colletotrichum</taxon>
        <taxon>Colletotrichum acutatum species complex</taxon>
    </lineage>
</organism>
<keyword evidence="2" id="KW-1185">Reference proteome</keyword>
<dbReference type="EMBL" id="MPDP01000255">
    <property type="protein sequence ID" value="KAK1467881.1"/>
    <property type="molecule type" value="Genomic_DNA"/>
</dbReference>
<evidence type="ECO:0000313" key="2">
    <source>
        <dbReference type="Proteomes" id="UP001239213"/>
    </source>
</evidence>
<dbReference type="Proteomes" id="UP001239213">
    <property type="component" value="Unassembled WGS sequence"/>
</dbReference>
<accession>A0AAI9V564</accession>